<dbReference type="InterPro" id="IPR048769">
    <property type="entry name" value="HepT-like_dom"/>
</dbReference>
<dbReference type="Proteomes" id="UP000008206">
    <property type="component" value="Plasmid Cy782202"/>
</dbReference>
<dbReference type="Pfam" id="PF20797">
    <property type="entry name" value="HepT-like_2"/>
    <property type="match status" value="1"/>
</dbReference>
<dbReference type="AlphaFoldDB" id="E0UMV1"/>
<name>E0UMV1_GLOV7</name>
<dbReference type="KEGG" id="cyj:Cyan7822_6507"/>
<evidence type="ECO:0000259" key="1">
    <source>
        <dbReference type="Pfam" id="PF20797"/>
    </source>
</evidence>
<dbReference type="HOGENOM" id="CLU_131990_0_0_3"/>
<reference evidence="3" key="1">
    <citation type="journal article" date="2011" name="MBio">
        <title>Novel metabolic attributes of the genus Cyanothece, comprising a group of unicellular nitrogen-fixing Cyanobacteria.</title>
        <authorList>
            <person name="Bandyopadhyay A."/>
            <person name="Elvitigala T."/>
            <person name="Welsh E."/>
            <person name="Stockel J."/>
            <person name="Liberton M."/>
            <person name="Min H."/>
            <person name="Sherman L.A."/>
            <person name="Pakrasi H.B."/>
        </authorList>
    </citation>
    <scope>NUCLEOTIDE SEQUENCE [LARGE SCALE GENOMIC DNA]</scope>
    <source>
        <strain evidence="3">PCC 7822</strain>
        <plasmid evidence="3">Cy782202</plasmid>
    </source>
</reference>
<organism evidence="2 3">
    <name type="scientific">Gloeothece verrucosa (strain PCC 7822)</name>
    <name type="common">Cyanothece sp. (strain PCC 7822)</name>
    <dbReference type="NCBI Taxonomy" id="497965"/>
    <lineage>
        <taxon>Bacteria</taxon>
        <taxon>Bacillati</taxon>
        <taxon>Cyanobacteriota</taxon>
        <taxon>Cyanophyceae</taxon>
        <taxon>Oscillatoriophycideae</taxon>
        <taxon>Chroococcales</taxon>
        <taxon>Aphanothecaceae</taxon>
        <taxon>Gloeothece</taxon>
        <taxon>Gloeothece verrucosa</taxon>
    </lineage>
</organism>
<geneLocation type="plasmid" evidence="2 3">
    <name>Cy782202</name>
</geneLocation>
<keyword evidence="2" id="KW-0614">Plasmid</keyword>
<dbReference type="RefSeq" id="WP_013335027.1">
    <property type="nucleotide sequence ID" value="NC_014534.1"/>
</dbReference>
<feature type="domain" description="HepT-like" evidence="1">
    <location>
        <begin position="47"/>
        <end position="153"/>
    </location>
</feature>
<dbReference type="EMBL" id="CP002200">
    <property type="protein sequence ID" value="ADN18281.1"/>
    <property type="molecule type" value="Genomic_DNA"/>
</dbReference>
<sequence length="160" mass="18798">MIESYRVLANRIRFELNQLEQLIIRCERGMKAYQNTSENRDLFLDSVALSLHDLYTGLELIFSKIATGVDGHMPAGQEWHRDLLIQMSLDIAQTRPKVISISTREALDEYRRFRHVVRNVYSFNLDAKRLEPLIERSRPIFTQIQQELFSFADLLEQIAQ</sequence>
<protein>
    <recommendedName>
        <fullName evidence="1">HepT-like domain-containing protein</fullName>
    </recommendedName>
</protein>
<accession>E0UMV1</accession>
<evidence type="ECO:0000313" key="3">
    <source>
        <dbReference type="Proteomes" id="UP000008206"/>
    </source>
</evidence>
<proteinExistence type="predicted"/>
<keyword evidence="3" id="KW-1185">Reference proteome</keyword>
<evidence type="ECO:0000313" key="2">
    <source>
        <dbReference type="EMBL" id="ADN18281.1"/>
    </source>
</evidence>
<gene>
    <name evidence="2" type="ordered locus">Cyan7822_6507</name>
</gene>
<dbReference type="OrthoDB" id="9792853at2"/>